<dbReference type="InterPro" id="IPR009606">
    <property type="entry name" value="DEAL/Modifying_wall_lignin1/2"/>
</dbReference>
<reference evidence="8" key="1">
    <citation type="submission" date="2022-04" db="EMBL/GenBank/DDBJ databases">
        <title>Carnegiea gigantea Genome sequencing and assembly v2.</title>
        <authorList>
            <person name="Copetti D."/>
            <person name="Sanderson M.J."/>
            <person name="Burquez A."/>
            <person name="Wojciechowski M.F."/>
        </authorList>
    </citation>
    <scope>NUCLEOTIDE SEQUENCE</scope>
    <source>
        <strain evidence="8">SGP5-SGP5p</strain>
        <tissue evidence="8">Aerial part</tissue>
    </source>
</reference>
<accession>A0A9Q1QJY2</accession>
<evidence type="ECO:0000313" key="9">
    <source>
        <dbReference type="Proteomes" id="UP001153076"/>
    </source>
</evidence>
<organism evidence="8 9">
    <name type="scientific">Carnegiea gigantea</name>
    <dbReference type="NCBI Taxonomy" id="171969"/>
    <lineage>
        <taxon>Eukaryota</taxon>
        <taxon>Viridiplantae</taxon>
        <taxon>Streptophyta</taxon>
        <taxon>Embryophyta</taxon>
        <taxon>Tracheophyta</taxon>
        <taxon>Spermatophyta</taxon>
        <taxon>Magnoliopsida</taxon>
        <taxon>eudicotyledons</taxon>
        <taxon>Gunneridae</taxon>
        <taxon>Pentapetalae</taxon>
        <taxon>Caryophyllales</taxon>
        <taxon>Cactineae</taxon>
        <taxon>Cactaceae</taxon>
        <taxon>Cactoideae</taxon>
        <taxon>Echinocereeae</taxon>
        <taxon>Carnegiea</taxon>
    </lineage>
</organism>
<evidence type="ECO:0000313" key="8">
    <source>
        <dbReference type="EMBL" id="KAJ8445002.1"/>
    </source>
</evidence>
<keyword evidence="3" id="KW-0732">Signal</keyword>
<gene>
    <name evidence="8" type="ORF">Cgig2_029196</name>
</gene>
<feature type="transmembrane region" description="Helical" evidence="7">
    <location>
        <begin position="134"/>
        <end position="158"/>
    </location>
</feature>
<evidence type="ECO:0000256" key="5">
    <source>
        <dbReference type="ARBA" id="ARBA00023136"/>
    </source>
</evidence>
<dbReference type="EMBL" id="JAKOGI010000082">
    <property type="protein sequence ID" value="KAJ8445002.1"/>
    <property type="molecule type" value="Genomic_DNA"/>
</dbReference>
<name>A0A9Q1QJY2_9CARY</name>
<comment type="similarity">
    <text evidence="6">Belongs to the DESIGUAL family.</text>
</comment>
<dbReference type="OrthoDB" id="1861835at2759"/>
<evidence type="ECO:0000256" key="7">
    <source>
        <dbReference type="SAM" id="Phobius"/>
    </source>
</evidence>
<evidence type="ECO:0000256" key="4">
    <source>
        <dbReference type="ARBA" id="ARBA00022989"/>
    </source>
</evidence>
<dbReference type="PANTHER" id="PTHR31769">
    <property type="entry name" value="OS07G0462200 PROTEIN-RELATED"/>
    <property type="match status" value="1"/>
</dbReference>
<evidence type="ECO:0000256" key="1">
    <source>
        <dbReference type="ARBA" id="ARBA00004127"/>
    </source>
</evidence>
<feature type="transmembrane region" description="Helical" evidence="7">
    <location>
        <begin position="25"/>
        <end position="46"/>
    </location>
</feature>
<keyword evidence="5 7" id="KW-0472">Membrane</keyword>
<feature type="transmembrane region" description="Helical" evidence="7">
    <location>
        <begin position="179"/>
        <end position="202"/>
    </location>
</feature>
<evidence type="ECO:0000256" key="2">
    <source>
        <dbReference type="ARBA" id="ARBA00022692"/>
    </source>
</evidence>
<dbReference type="InterPro" id="IPR052222">
    <property type="entry name" value="DESIGUAL"/>
</dbReference>
<protein>
    <submittedName>
        <fullName evidence="8">Uncharacterized protein</fullName>
    </submittedName>
</protein>
<feature type="transmembrane region" description="Helical" evidence="7">
    <location>
        <begin position="83"/>
        <end position="108"/>
    </location>
</feature>
<keyword evidence="4 7" id="KW-1133">Transmembrane helix</keyword>
<dbReference type="AlphaFoldDB" id="A0A9Q1QJY2"/>
<comment type="caution">
    <text evidence="8">The sequence shown here is derived from an EMBL/GenBank/DDBJ whole genome shotgun (WGS) entry which is preliminary data.</text>
</comment>
<keyword evidence="2 7" id="KW-0812">Transmembrane</keyword>
<comment type="subcellular location">
    <subcellularLocation>
        <location evidence="1">Endomembrane system</location>
        <topology evidence="1">Multi-pass membrane protein</topology>
    </subcellularLocation>
</comment>
<evidence type="ECO:0000256" key="6">
    <source>
        <dbReference type="ARBA" id="ARBA00029467"/>
    </source>
</evidence>
<dbReference type="GO" id="GO:0012505">
    <property type="term" value="C:endomembrane system"/>
    <property type="evidence" value="ECO:0007669"/>
    <property type="project" value="UniProtKB-SubCell"/>
</dbReference>
<keyword evidence="9" id="KW-1185">Reference proteome</keyword>
<dbReference type="Proteomes" id="UP001153076">
    <property type="component" value="Unassembled WGS sequence"/>
</dbReference>
<dbReference type="Pfam" id="PF06749">
    <property type="entry name" value="DUF1218"/>
    <property type="match status" value="1"/>
</dbReference>
<sequence length="276" mass="30198">MTPPAITHEDLAPKPRGVSLASKTGVILTIACILCGLLCFVLSLFAEATRSEVTWLVLNDHNSKGGHKGEYECIYSGSGEVPLICASAGFVTLGITMLVQHSFMLIALSKTTPPMFVSWDPESSRPIDSLSWQAAFFFFSTWLCFAVGEIMLLIGLSVESGHLKDWSRPRPSCLIIREGVFTSAGVFSLLTVFLAAGLYATLLRVQWLCQQQENVRREVLDVSTLYASPPRSPRPPHLTAHSRLSDAAGQNLTLHWSSLHQYLSGSALSYKQDSPV</sequence>
<proteinExistence type="inferred from homology"/>
<evidence type="ECO:0000256" key="3">
    <source>
        <dbReference type="ARBA" id="ARBA00022729"/>
    </source>
</evidence>